<evidence type="ECO:0000313" key="10">
    <source>
        <dbReference type="Proteomes" id="UP001578633"/>
    </source>
</evidence>
<protein>
    <recommendedName>
        <fullName evidence="8">FAD-binding PCMH-type domain-containing protein</fullName>
    </recommendedName>
</protein>
<dbReference type="InterPro" id="IPR006093">
    <property type="entry name" value="Oxy_OxRdtase_FAD_BS"/>
</dbReference>
<feature type="domain" description="FAD-binding PCMH-type" evidence="8">
    <location>
        <begin position="65"/>
        <end position="237"/>
    </location>
</feature>
<dbReference type="InterPro" id="IPR005944">
    <property type="entry name" value="Pro_iminopeptidase"/>
</dbReference>
<evidence type="ECO:0000256" key="1">
    <source>
        <dbReference type="ARBA" id="ARBA00004275"/>
    </source>
</evidence>
<evidence type="ECO:0000256" key="7">
    <source>
        <dbReference type="SAM" id="SignalP"/>
    </source>
</evidence>
<sequence>MDKLASFLLATLLLGAQSARAIPTEATTKACKDIDAALPGKVLSPRFLQLEYEHETQQYWATNLREVNPACIVQPESAQDVSVAIKILNKYPTVKLATRSGGHDPNTNHAAVEDGVVITMTNLVGARYDAAEDVAYVRPGGEWNDVIGDLEKSGVAITGGRLGLVGVGGLLMGGGLSFLGAQEGLAADNIIEWETVMANGSIVNVNAAKHPDLAQAMRGSGSQFGIVTQFKTKVHHMGDVWGGSCIYDELKADALYSALHNFNGHGAEDPKAAIIFSDLVLAAGAKTKLVFYFYDAPKPPTSGPFADFFKILNPLCLPRRQKYSELLRANGEPVRLLNARSFFRTYTVPYIPSRPQMYKEVRDKLAELTGVFLNVLPVVRAVQFSVDFQPLPSRFGKISEAKGGNAMGLSSSDPDRIILIFQGAWNLPTDDPLAFSIARELTAWLDKVVPQWIAEAGMPSNMYMPLFLNDAMWDQPVMQSYKGYEKFKALQKSVDPNGLWSTRAGGFNYYTASMAQAPHVNGYEHADAWDVNWLRVDDIHELHYQQFGKKDGKPGCTIYETCTDFVFSLLQSRPNADTTNNTTWHLVADIEVLRKHLDISKWHTVFGGSWGSTLALAYAQTHPESIGSLVLRGIFTVRDIELRWTQNPGGVQMLFPDCWDDFINFLPEEERSDHIGNYHKRLMSSDPSISHPAATAWNKWELSISTLYPDPSAFKKLQDPAFLLAHARLEIHYFTNKGWLEDGQLLRKENVDRIRNIPATIVQGRYDVVCPPITAWALHREWPESRLHFVDDAGHGAMEPGTRKKLTEVCDEYAKLSV</sequence>
<dbReference type="EMBL" id="JBHGVX010000006">
    <property type="protein sequence ID" value="KAL1794866.1"/>
    <property type="molecule type" value="Genomic_DNA"/>
</dbReference>
<keyword evidence="10" id="KW-1185">Reference proteome</keyword>
<comment type="similarity">
    <text evidence="3">Belongs to the AB hydrolase superfamily. AKT2 hydrolase family.</text>
</comment>
<evidence type="ECO:0000313" key="9">
    <source>
        <dbReference type="EMBL" id="KAL1794866.1"/>
    </source>
</evidence>
<evidence type="ECO:0000259" key="8">
    <source>
        <dbReference type="PROSITE" id="PS51387"/>
    </source>
</evidence>
<evidence type="ECO:0000256" key="4">
    <source>
        <dbReference type="ARBA" id="ARBA00023002"/>
    </source>
</evidence>
<gene>
    <name evidence="9" type="ORF">ACET3X_006682</name>
</gene>
<dbReference type="Pfam" id="PF00561">
    <property type="entry name" value="Abhydrolase_1"/>
    <property type="match status" value="1"/>
</dbReference>
<dbReference type="NCBIfam" id="TIGR01249">
    <property type="entry name" value="pro_imino_pep_1"/>
    <property type="match status" value="1"/>
</dbReference>
<dbReference type="SUPFAM" id="SSF53474">
    <property type="entry name" value="alpha/beta-Hydrolases"/>
    <property type="match status" value="1"/>
</dbReference>
<evidence type="ECO:0000256" key="5">
    <source>
        <dbReference type="ARBA" id="ARBA00023026"/>
    </source>
</evidence>
<comment type="subcellular location">
    <subcellularLocation>
        <location evidence="1">Peroxisome</location>
    </subcellularLocation>
</comment>
<organism evidence="9 10">
    <name type="scientific">Alternaria dauci</name>
    <dbReference type="NCBI Taxonomy" id="48095"/>
    <lineage>
        <taxon>Eukaryota</taxon>
        <taxon>Fungi</taxon>
        <taxon>Dikarya</taxon>
        <taxon>Ascomycota</taxon>
        <taxon>Pezizomycotina</taxon>
        <taxon>Dothideomycetes</taxon>
        <taxon>Pleosporomycetidae</taxon>
        <taxon>Pleosporales</taxon>
        <taxon>Pleosporineae</taxon>
        <taxon>Pleosporaceae</taxon>
        <taxon>Alternaria</taxon>
        <taxon>Alternaria sect. Porri</taxon>
    </lineage>
</organism>
<dbReference type="Pfam" id="PF01565">
    <property type="entry name" value="FAD_binding_4"/>
    <property type="match status" value="1"/>
</dbReference>
<name>A0ABR3UEE4_9PLEO</name>
<dbReference type="Proteomes" id="UP001578633">
    <property type="component" value="Chromosome 6"/>
</dbReference>
<dbReference type="InterPro" id="IPR016166">
    <property type="entry name" value="FAD-bd_PCMH"/>
</dbReference>
<dbReference type="PANTHER" id="PTHR43722">
    <property type="entry name" value="PROLINE IMINOPEPTIDASE"/>
    <property type="match status" value="1"/>
</dbReference>
<comment type="caution">
    <text evidence="9">The sequence shown here is derived from an EMBL/GenBank/DDBJ whole genome shotgun (WGS) entry which is preliminary data.</text>
</comment>
<dbReference type="RefSeq" id="XP_069305450.1">
    <property type="nucleotide sequence ID" value="XM_069452839.1"/>
</dbReference>
<dbReference type="PROSITE" id="PS00862">
    <property type="entry name" value="OX2_COVAL_FAD"/>
    <property type="match status" value="1"/>
</dbReference>
<dbReference type="InterPro" id="IPR006094">
    <property type="entry name" value="Oxid_FAD_bind_N"/>
</dbReference>
<evidence type="ECO:0000256" key="2">
    <source>
        <dbReference type="ARBA" id="ARBA00005466"/>
    </source>
</evidence>
<keyword evidence="4" id="KW-0560">Oxidoreductase</keyword>
<dbReference type="GeneID" id="96087004"/>
<dbReference type="SUPFAM" id="SSF56176">
    <property type="entry name" value="FAD-binding/transporter-associated domain-like"/>
    <property type="match status" value="1"/>
</dbReference>
<feature type="signal peptide" evidence="7">
    <location>
        <begin position="1"/>
        <end position="21"/>
    </location>
</feature>
<accession>A0ABR3UEE4</accession>
<keyword evidence="5" id="KW-0843">Virulence</keyword>
<reference evidence="9 10" key="1">
    <citation type="submission" date="2024-09" db="EMBL/GenBank/DDBJ databases">
        <title>T2T genomes of carrot and Alternaria dauci and their utility for understanding host-pathogen interaction during carrot leaf blight disease.</title>
        <authorList>
            <person name="Liu W."/>
            <person name="Xu S."/>
            <person name="Ou C."/>
            <person name="Liu X."/>
            <person name="Zhuang F."/>
            <person name="Deng X.W."/>
        </authorList>
    </citation>
    <scope>NUCLEOTIDE SEQUENCE [LARGE SCALE GENOMIC DNA]</scope>
    <source>
        <strain evidence="9 10">A2016</strain>
    </source>
</reference>
<dbReference type="Gene3D" id="3.30.465.10">
    <property type="match status" value="1"/>
</dbReference>
<keyword evidence="7" id="KW-0732">Signal</keyword>
<evidence type="ECO:0000256" key="3">
    <source>
        <dbReference type="ARBA" id="ARBA00005668"/>
    </source>
</evidence>
<dbReference type="InterPro" id="IPR016169">
    <property type="entry name" value="FAD-bd_PCMH_sub2"/>
</dbReference>
<dbReference type="PROSITE" id="PS51387">
    <property type="entry name" value="FAD_PCMH"/>
    <property type="match status" value="1"/>
</dbReference>
<proteinExistence type="inferred from homology"/>
<dbReference type="PANTHER" id="PTHR43722:SF1">
    <property type="entry name" value="PROLINE IMINOPEPTIDASE"/>
    <property type="match status" value="1"/>
</dbReference>
<comment type="similarity">
    <text evidence="2">Belongs to the oxygen-dependent FAD-linked oxidoreductase family.</text>
</comment>
<feature type="chain" id="PRO_5045752626" description="FAD-binding PCMH-type domain-containing protein" evidence="7">
    <location>
        <begin position="22"/>
        <end position="818"/>
    </location>
</feature>
<dbReference type="InterPro" id="IPR036318">
    <property type="entry name" value="FAD-bd_PCMH-like_sf"/>
</dbReference>
<keyword evidence="6" id="KW-0576">Peroxisome</keyword>
<dbReference type="InterPro" id="IPR000073">
    <property type="entry name" value="AB_hydrolase_1"/>
</dbReference>
<evidence type="ECO:0000256" key="6">
    <source>
        <dbReference type="ARBA" id="ARBA00023140"/>
    </source>
</evidence>
<dbReference type="InterPro" id="IPR029058">
    <property type="entry name" value="AB_hydrolase_fold"/>
</dbReference>
<dbReference type="Gene3D" id="3.40.50.1820">
    <property type="entry name" value="alpha/beta hydrolase"/>
    <property type="match status" value="1"/>
</dbReference>